<dbReference type="EMBL" id="BK065106">
    <property type="protein sequence ID" value="DBA54775.1"/>
    <property type="molecule type" value="Genomic_RNA"/>
</dbReference>
<dbReference type="GO" id="GO:0006351">
    <property type="term" value="P:DNA-templated transcription"/>
    <property type="evidence" value="ECO:0007669"/>
    <property type="project" value="InterPro"/>
</dbReference>
<sequence length="2077" mass="233148">MKLLDIDGNKVLPYGLLVRQRLCRYVLAKPANFACTFLAEGANLRPAAVAAAVMDGVIAIDTENFGFVSPMGRSLTWGVAAQIVRGYLKAYSRTAVRMWKKCAQACAQKKEQQQAERAAVLAAKRRAQASRLVKYFSGDGYRPKPSQKCRYDRALWAARFAANNAFIARMRAMRKQRQLVRAAEIARGVFPPRAVDVSTATRKMPEGTGECPVDGTLGAASLKGARYVRARCALVMLNEHARCLFPKWCEIAEEERHFFFELATLFDRAYVIMPCSSLIEDTLYALTTLDRKLALTEALKTATEIIQVLTGEKCAATQGLGTFMKKCGAYVKECVTSTVECIGDAFFEPMMRKIKEIFYQCIGQYLPNVVEIKAQIENFWQYAVKWTNNILQYLDIAIKALRGSALVAAAACIVGALSVFAESVLQSLGFLPAGTTGTLLCIFLGGVLTWSLGVEVQRTGIILQIRTTIINMISALLVKPRAAMHETLTAHSVGSVFGVPFTVVDALGSGLLQASANCLHYGSKWGAAVDNIRKGVTTMRSFLGDLMNQIALLYDQTTGRQTAFFRELSSIVYVDVEKWVRDTQEFLLMAEVLPEGDRVIVDTSQALLQKGNQIQAALCEHTPQTRGVSFNYATLVATLNRRLNDVYKVAQKCGKKALYRKTPMWIYIEGAPGCGKSLYTQHFVNSLATHLGTTSDNVYHKNARDAYWSKYRQQKIVVIDDLSAVETQPSLESEFINLVSNVPYSLNMAAVDEKGAEFGSEVIITTSNVYSAPTVAKILDMEAYNRRRHAVVHVRKRQGATYDPANPCAASEACLLDRHSQVSITPYMSMEEITETLLDMKDKFDIKQTQEYNAWRRSAGMSHMVYDALKDNLQRDAFVFSYPVTLMPVGLGDDPRKRYIIVDQNIVSFEPGTLGTLEKIPEVKVGEPKVDWESLEKHGEDWYPDFAAMIQSWNCNGMTRQFASQLLCGPSHVDSLQSLNPEALPSHKEFFQTLDITERAVLRLIQKRIDSAKQSPINKQCDEFLKRGIASYLKEAYDYVYANGGKIFLVFAAVILLFFMASSCMTLLRSVFIGGGAATMGAAMARMDVQSTVPSASDIQSYSSRNMRRVYRPSSMTLHSSGTEKCEDREHALNALVRITTSSGHIISAVRFKARSIALTYHQALTIEPGSSIAIAYTDNRGVAQTPLIHYWNPSESDGHLIRFKDTEICIYSHPQLSALPAALQSLFVKDTQMLPKMVHFKGSVVKLASESTQYMSNVADANEPILHMFTGTISLNSHAVVLDNYEWGGDYRYSLPQSWIGNYPCYKEDCGAILVAKVQDGYRIVGMHVGGTQHSNGSFTAVAALFPDWDCMVTAQSGPKVLNVEAGKSTPGVTKIGWIGPSDIPRAPRKTQYEWVEEDFRVPTTEEIKQPAILTGDDPRLGAENKGYDPLKNATDKCDNPMQELDAELLQEIADEMVEMWQDCSPHLSNLTDEEMINGNDTEEFVDAIVSSTSEGYPYILERQPGDKGKERYLEQDPNLPEGKKRLKSGTTVHRDMELLARSIYQEVPQLWCMEIPKDERLPKRKIDNPKTRTFTVLPMPFNLLLRKYTGRFMAFLQSNRHRLPCAVGINPYSNEWTRLYDRLANKSSHALNGDYASFDGLMNYQMYDIIARMINQCYRDDHTKARYNLIMAMYGRFSICGSQVYELRSGMPSGCAMTVIMNSIFNEILIRYVWKVSVVGIERNHFHHYVALVVYGDDNLIAIDPKFYQGTVTHYEGNTPHFINKFDGPTIQRELARVGVKITDGSDKTAKEFQQKPLQSLDFLKRGFIRAGDGRVYAPLDRCAIFSSLYTVIPEQGSTLLALFKNVHVALRELYLHQDEQLFFSVRSFFVEKGDDWRILPTWRECRDFHQKQYSNWQPWAPHKFMEVPLPATNKQFMLNQSTKSTLCIVADGVVVVSEGWRNPDPNKYYCIDLVSSSTRDANTLCVKPVYGEGEGQLPTQKWVDSFRSPKNPAFTTLCQMRKEGRIVAFKDRAPFITAWVVAISFCIGTGMMAEDIVPAYVNSGGQHPQMVNSYFEKRSFVALSRMTDRWRRAT</sequence>
<comment type="subcellular location">
    <subcellularLocation>
        <location evidence="4">Host endoplasmic reticulum lumen</location>
    </subcellularLocation>
    <subcellularLocation>
        <location evidence="5">Host endoplasmic reticulum membrane</location>
        <topology evidence="5">Single-pass membrane protein</topology>
    </subcellularLocation>
</comment>
<evidence type="ECO:0000256" key="9">
    <source>
        <dbReference type="ARBA" id="ARBA00022679"/>
    </source>
</evidence>
<evidence type="ECO:0000256" key="6">
    <source>
        <dbReference type="ARBA" id="ARBA00020936"/>
    </source>
</evidence>
<keyword evidence="7" id="KW-0696">RNA-directed RNA polymerase</keyword>
<dbReference type="PROSITE" id="PS51218">
    <property type="entry name" value="SF3_HELICASE_2"/>
    <property type="match status" value="1"/>
</dbReference>
<keyword evidence="12" id="KW-0547">Nucleotide-binding</keyword>
<dbReference type="InterPro" id="IPR001205">
    <property type="entry name" value="RNA-dir_pol_C"/>
</dbReference>
<evidence type="ECO:0000256" key="2">
    <source>
        <dbReference type="ARBA" id="ARBA00003602"/>
    </source>
</evidence>
<dbReference type="PROSITE" id="PS50507">
    <property type="entry name" value="RDRP_SSRNA_POS"/>
    <property type="match status" value="1"/>
</dbReference>
<dbReference type="GO" id="GO:0044167">
    <property type="term" value="C:host cell endoplasmic reticulum membrane"/>
    <property type="evidence" value="ECO:0007669"/>
    <property type="project" value="UniProtKB-SubCell"/>
</dbReference>
<dbReference type="InterPro" id="IPR009003">
    <property type="entry name" value="Peptidase_S1_PA"/>
</dbReference>
<dbReference type="GO" id="GO:0005524">
    <property type="term" value="F:ATP binding"/>
    <property type="evidence" value="ECO:0007669"/>
    <property type="project" value="UniProtKB-KW"/>
</dbReference>
<keyword evidence="17 22" id="KW-1133">Transmembrane helix</keyword>
<dbReference type="GO" id="GO:0003724">
    <property type="term" value="F:RNA helicase activity"/>
    <property type="evidence" value="ECO:0007669"/>
    <property type="project" value="InterPro"/>
</dbReference>
<evidence type="ECO:0000259" key="24">
    <source>
        <dbReference type="PROSITE" id="PS51218"/>
    </source>
</evidence>
<comment type="function">
    <text evidence="21">Down-regulates the RNA1 polyprotein processing and enhances trans-cleavage of RNA2 polyproteins. The protease cofactor and the putative helicase seem to target the replication complexes to ER membranes. Their physical association causes the membrane rearrangement of host ER that may result in formation of the small membranous vesicles that are the site of viral RNA synthesis.</text>
</comment>
<dbReference type="Pfam" id="PF00910">
    <property type="entry name" value="RNA_helicase"/>
    <property type="match status" value="1"/>
</dbReference>
<dbReference type="InterPro" id="IPR014759">
    <property type="entry name" value="Helicase_SF3_ssRNA_vir"/>
</dbReference>
<evidence type="ECO:0000313" key="26">
    <source>
        <dbReference type="EMBL" id="DBA54775.1"/>
    </source>
</evidence>
<evidence type="ECO:0000256" key="18">
    <source>
        <dbReference type="ARBA" id="ARBA00023184"/>
    </source>
</evidence>
<keyword evidence="11" id="KW-0548">Nucleotidyltransferase</keyword>
<dbReference type="InterPro" id="IPR027417">
    <property type="entry name" value="P-loop_NTPase"/>
</dbReference>
<evidence type="ECO:0000256" key="12">
    <source>
        <dbReference type="ARBA" id="ARBA00022741"/>
    </source>
</evidence>
<evidence type="ECO:0000256" key="20">
    <source>
        <dbReference type="ARBA" id="ARBA00032135"/>
    </source>
</evidence>
<feature type="transmembrane region" description="Helical" evidence="22">
    <location>
        <begin position="428"/>
        <end position="453"/>
    </location>
</feature>
<evidence type="ECO:0000256" key="19">
    <source>
        <dbReference type="ARBA" id="ARBA00031919"/>
    </source>
</evidence>
<dbReference type="GO" id="GO:0003723">
    <property type="term" value="F:RNA binding"/>
    <property type="evidence" value="ECO:0007669"/>
    <property type="project" value="InterPro"/>
</dbReference>
<evidence type="ECO:0000256" key="7">
    <source>
        <dbReference type="ARBA" id="ARBA00022484"/>
    </source>
</evidence>
<comment type="function">
    <text evidence="3">Replicates the viral genome.</text>
</comment>
<keyword evidence="13" id="KW-0378">Hydrolase</keyword>
<evidence type="ECO:0000256" key="22">
    <source>
        <dbReference type="SAM" id="Phobius"/>
    </source>
</evidence>
<dbReference type="Gene3D" id="3.30.70.270">
    <property type="match status" value="1"/>
</dbReference>
<keyword evidence="9" id="KW-0808">Transferase</keyword>
<dbReference type="SUPFAM" id="SSF52540">
    <property type="entry name" value="P-loop containing nucleoside triphosphate hydrolases"/>
    <property type="match status" value="1"/>
</dbReference>
<keyword evidence="18" id="KW-1038">Host endoplasmic reticulum</keyword>
<evidence type="ECO:0000256" key="11">
    <source>
        <dbReference type="ARBA" id="ARBA00022695"/>
    </source>
</evidence>
<feature type="transmembrane region" description="Helical" evidence="22">
    <location>
        <begin position="400"/>
        <end position="421"/>
    </location>
</feature>
<reference evidence="26" key="1">
    <citation type="submission" date="2023-11" db="EMBL/GenBank/DDBJ databases">
        <authorList>
            <person name="Sidharthan V.K."/>
            <person name="Reddy V."/>
            <person name="Kiran G."/>
            <person name="Rajeswari V."/>
            <person name="Baranwal V.K."/>
        </authorList>
    </citation>
    <scope>NUCLEOTIDE SEQUENCE</scope>
    <source>
        <strain evidence="26">Cen ame</strain>
    </source>
</reference>
<accession>A0AAT9JAN8</accession>
<dbReference type="InterPro" id="IPR044067">
    <property type="entry name" value="PCV_3C_PRO"/>
</dbReference>
<keyword evidence="16" id="KW-0693">Viral RNA replication</keyword>
<dbReference type="GO" id="GO:0044166">
    <property type="term" value="C:host cell endoplasmic reticulum lumen"/>
    <property type="evidence" value="ECO:0007669"/>
    <property type="project" value="UniProtKB-SubCell"/>
</dbReference>
<dbReference type="InterPro" id="IPR004004">
    <property type="entry name" value="Helic/Pol/Pept_Calicivir-typ"/>
</dbReference>
<evidence type="ECO:0000256" key="16">
    <source>
        <dbReference type="ARBA" id="ARBA00022953"/>
    </source>
</evidence>
<comment type="function">
    <text evidence="2">Thiol protease that cleaves the RNA1 and RNA2 polyproteins.</text>
</comment>
<protein>
    <recommendedName>
        <fullName evidence="6">RNA1 polyprotein</fullName>
    </recommendedName>
    <alternativeName>
        <fullName evidence="20">Genome polyprotein B</fullName>
    </alternativeName>
    <alternativeName>
        <fullName evidence="19">P1</fullName>
    </alternativeName>
</protein>
<evidence type="ECO:0000256" key="14">
    <source>
        <dbReference type="ARBA" id="ARBA00022807"/>
    </source>
</evidence>
<reference evidence="26" key="2">
    <citation type="journal article" date="2024" name="Arch. Virol.">
        <title>Probing of plant transcriptomes reveals the hidden genetic diversity of the family Secoviridae.</title>
        <authorList>
            <person name="Sidharthan V.K."/>
            <person name="Reddy V."/>
            <person name="Kiran G."/>
            <person name="Rajeswari V."/>
            <person name="Baranwal V.K."/>
            <person name="Kumar M.K."/>
            <person name="Kumar K.S."/>
        </authorList>
    </citation>
    <scope>NUCLEOTIDE SEQUENCE</scope>
    <source>
        <strain evidence="26">Cen ame</strain>
    </source>
</reference>
<keyword evidence="15" id="KW-0067">ATP-binding</keyword>
<proteinExistence type="predicted"/>
<evidence type="ECO:0000256" key="21">
    <source>
        <dbReference type="ARBA" id="ARBA00045667"/>
    </source>
</evidence>
<evidence type="ECO:0000256" key="1">
    <source>
        <dbReference type="ARBA" id="ARBA00002583"/>
    </source>
</evidence>
<keyword evidence="22" id="KW-0472">Membrane</keyword>
<dbReference type="GO" id="GO:0039694">
    <property type="term" value="P:viral RNA genome replication"/>
    <property type="evidence" value="ECO:0007669"/>
    <property type="project" value="InterPro"/>
</dbReference>
<name>A0AAT9JAN8_9SECO</name>
<organism evidence="26">
    <name type="scientific">Pearl millet nepovirus</name>
    <dbReference type="NCBI Taxonomy" id="3115773"/>
    <lineage>
        <taxon>Viruses</taxon>
        <taxon>Riboviria</taxon>
        <taxon>Orthornavirae</taxon>
        <taxon>Pisuviricota</taxon>
        <taxon>Pisoniviricetes</taxon>
        <taxon>Picornavirales</taxon>
        <taxon>Secoviridae</taxon>
        <taxon>Comovirinae</taxon>
        <taxon>Nepovirus</taxon>
    </lineage>
</organism>
<evidence type="ECO:0000256" key="5">
    <source>
        <dbReference type="ARBA" id="ARBA00004517"/>
    </source>
</evidence>
<evidence type="ECO:0000259" key="25">
    <source>
        <dbReference type="PROSITE" id="PS51874"/>
    </source>
</evidence>
<evidence type="ECO:0000256" key="17">
    <source>
        <dbReference type="ARBA" id="ARBA00022989"/>
    </source>
</evidence>
<dbReference type="InterPro" id="IPR000605">
    <property type="entry name" value="Helicase_SF3_ssDNA/RNA_vir"/>
</dbReference>
<evidence type="ECO:0000256" key="15">
    <source>
        <dbReference type="ARBA" id="ARBA00022840"/>
    </source>
</evidence>
<dbReference type="InterPro" id="IPR043128">
    <property type="entry name" value="Rev_trsase/Diguanyl_cyclase"/>
</dbReference>
<evidence type="ECO:0000256" key="13">
    <source>
        <dbReference type="ARBA" id="ARBA00022801"/>
    </source>
</evidence>
<dbReference type="Pfam" id="PF00680">
    <property type="entry name" value="RdRP_1"/>
    <property type="match status" value="1"/>
</dbReference>
<dbReference type="InterPro" id="IPR007094">
    <property type="entry name" value="RNA-dir_pol_PSvirus"/>
</dbReference>
<dbReference type="Gene3D" id="3.40.50.300">
    <property type="entry name" value="P-loop containing nucleotide triphosphate hydrolases"/>
    <property type="match status" value="1"/>
</dbReference>
<feature type="domain" description="Peptidase C3" evidence="25">
    <location>
        <begin position="1122"/>
        <end position="1353"/>
    </location>
</feature>
<dbReference type="SUPFAM" id="SSF56672">
    <property type="entry name" value="DNA/RNA polymerases"/>
    <property type="match status" value="1"/>
</dbReference>
<evidence type="ECO:0000259" key="23">
    <source>
        <dbReference type="PROSITE" id="PS50507"/>
    </source>
</evidence>
<dbReference type="GO" id="GO:0003968">
    <property type="term" value="F:RNA-directed RNA polymerase activity"/>
    <property type="evidence" value="ECO:0007669"/>
    <property type="project" value="UniProtKB-KW"/>
</dbReference>
<dbReference type="SUPFAM" id="SSF50494">
    <property type="entry name" value="Trypsin-like serine proteases"/>
    <property type="match status" value="1"/>
</dbReference>
<feature type="domain" description="SF3 helicase" evidence="24">
    <location>
        <begin position="640"/>
        <end position="809"/>
    </location>
</feature>
<feature type="domain" description="RdRp catalytic" evidence="23">
    <location>
        <begin position="1630"/>
        <end position="1753"/>
    </location>
</feature>
<feature type="transmembrane region" description="Helical" evidence="22">
    <location>
        <begin position="1047"/>
        <end position="1068"/>
    </location>
</feature>
<evidence type="ECO:0000256" key="8">
    <source>
        <dbReference type="ARBA" id="ARBA00022670"/>
    </source>
</evidence>
<evidence type="ECO:0000256" key="10">
    <source>
        <dbReference type="ARBA" id="ARBA00022692"/>
    </source>
</evidence>
<dbReference type="GO" id="GO:0006508">
    <property type="term" value="P:proteolysis"/>
    <property type="evidence" value="ECO:0007669"/>
    <property type="project" value="UniProtKB-KW"/>
</dbReference>
<keyword evidence="14" id="KW-0788">Thiol protease</keyword>
<keyword evidence="8" id="KW-0645">Protease</keyword>
<dbReference type="InterPro" id="IPR043502">
    <property type="entry name" value="DNA/RNA_pol_sf"/>
</dbReference>
<evidence type="ECO:0000256" key="4">
    <source>
        <dbReference type="ARBA" id="ARBA00004149"/>
    </source>
</evidence>
<dbReference type="GO" id="GO:0004197">
    <property type="term" value="F:cysteine-type endopeptidase activity"/>
    <property type="evidence" value="ECO:0007669"/>
    <property type="project" value="InterPro"/>
</dbReference>
<evidence type="ECO:0000256" key="3">
    <source>
        <dbReference type="ARBA" id="ARBA00003682"/>
    </source>
</evidence>
<comment type="function">
    <text evidence="1">Plays a role in RNA replication. It is covalently linked to the 5'terminus of both viral single-stranded RNA1 and RNA2 molecules.</text>
</comment>
<dbReference type="PRINTS" id="PR00918">
    <property type="entry name" value="CALICVIRUSNS"/>
</dbReference>
<dbReference type="PROSITE" id="PS51874">
    <property type="entry name" value="PCV_3C_PRO"/>
    <property type="match status" value="1"/>
</dbReference>
<keyword evidence="10 22" id="KW-0812">Transmembrane</keyword>